<dbReference type="Pfam" id="PF04234">
    <property type="entry name" value="CopC"/>
    <property type="match status" value="1"/>
</dbReference>
<keyword evidence="6" id="KW-0812">Transmembrane</keyword>
<reference evidence="9 10" key="1">
    <citation type="journal article" date="2014" name="Int. J. Syst. Evol. Microbiol.">
        <title>Complete genome sequence of Corynebacterium casei LMG S-19264T (=DSM 44701T), isolated from a smear-ripened cheese.</title>
        <authorList>
            <consortium name="US DOE Joint Genome Institute (JGI-PGF)"/>
            <person name="Walter F."/>
            <person name="Albersmeier A."/>
            <person name="Kalinowski J."/>
            <person name="Ruckert C."/>
        </authorList>
    </citation>
    <scope>NUCLEOTIDE SEQUENCE [LARGE SCALE GENOMIC DNA]</scope>
    <source>
        <strain evidence="9 10">CGMCC 1.15286</strain>
    </source>
</reference>
<keyword evidence="3 7" id="KW-0732">Signal</keyword>
<feature type="transmembrane region" description="Helical" evidence="6">
    <location>
        <begin position="174"/>
        <end position="194"/>
    </location>
</feature>
<dbReference type="InterPro" id="IPR014755">
    <property type="entry name" value="Cu-Rt/internalin_Ig-like"/>
</dbReference>
<evidence type="ECO:0000256" key="7">
    <source>
        <dbReference type="SAM" id="SignalP"/>
    </source>
</evidence>
<dbReference type="GO" id="GO:0042597">
    <property type="term" value="C:periplasmic space"/>
    <property type="evidence" value="ECO:0007669"/>
    <property type="project" value="InterPro"/>
</dbReference>
<dbReference type="RefSeq" id="WP_188889721.1">
    <property type="nucleotide sequence ID" value="NZ_BMHY01000004.1"/>
</dbReference>
<gene>
    <name evidence="9" type="ORF">GCM10010918_27370</name>
</gene>
<evidence type="ECO:0000256" key="3">
    <source>
        <dbReference type="ARBA" id="ARBA00022729"/>
    </source>
</evidence>
<feature type="compositionally biased region" description="Polar residues" evidence="5">
    <location>
        <begin position="127"/>
        <end position="138"/>
    </location>
</feature>
<keyword evidence="6" id="KW-1133">Transmembrane helix</keyword>
<comment type="caution">
    <text evidence="9">The sequence shown here is derived from an EMBL/GenBank/DDBJ whole genome shotgun (WGS) entry which is preliminary data.</text>
</comment>
<dbReference type="InterPro" id="IPR007348">
    <property type="entry name" value="CopC_dom"/>
</dbReference>
<proteinExistence type="predicted"/>
<dbReference type="InterPro" id="IPR032694">
    <property type="entry name" value="CopC/D"/>
</dbReference>
<dbReference type="Proteomes" id="UP000600247">
    <property type="component" value="Unassembled WGS sequence"/>
</dbReference>
<evidence type="ECO:0000259" key="8">
    <source>
        <dbReference type="Pfam" id="PF04234"/>
    </source>
</evidence>
<evidence type="ECO:0000256" key="2">
    <source>
        <dbReference type="ARBA" id="ARBA00022723"/>
    </source>
</evidence>
<evidence type="ECO:0000256" key="5">
    <source>
        <dbReference type="SAM" id="MobiDB-lite"/>
    </source>
</evidence>
<dbReference type="GO" id="GO:0030313">
    <property type="term" value="C:cell envelope"/>
    <property type="evidence" value="ECO:0007669"/>
    <property type="project" value="UniProtKB-SubCell"/>
</dbReference>
<keyword evidence="6" id="KW-0472">Membrane</keyword>
<dbReference type="GO" id="GO:0005886">
    <property type="term" value="C:plasma membrane"/>
    <property type="evidence" value="ECO:0007669"/>
    <property type="project" value="TreeGrafter"/>
</dbReference>
<evidence type="ECO:0000256" key="4">
    <source>
        <dbReference type="ARBA" id="ARBA00023008"/>
    </source>
</evidence>
<name>A0A917H8D7_9BACL</name>
<feature type="domain" description="CopC" evidence="8">
    <location>
        <begin position="25"/>
        <end position="117"/>
    </location>
</feature>
<feature type="region of interest" description="Disordered" evidence="5">
    <location>
        <begin position="125"/>
        <end position="166"/>
    </location>
</feature>
<comment type="subcellular location">
    <subcellularLocation>
        <location evidence="1">Cell envelope</location>
    </subcellularLocation>
</comment>
<accession>A0A917H8D7</accession>
<keyword evidence="4" id="KW-0186">Copper</keyword>
<feature type="compositionally biased region" description="Low complexity" evidence="5">
    <location>
        <begin position="139"/>
        <end position="158"/>
    </location>
</feature>
<dbReference type="AlphaFoldDB" id="A0A917H8D7"/>
<dbReference type="GO" id="GO:0005507">
    <property type="term" value="F:copper ion binding"/>
    <property type="evidence" value="ECO:0007669"/>
    <property type="project" value="InterPro"/>
</dbReference>
<keyword evidence="10" id="KW-1185">Reference proteome</keyword>
<dbReference type="SUPFAM" id="SSF81296">
    <property type="entry name" value="E set domains"/>
    <property type="match status" value="1"/>
</dbReference>
<sequence length="200" mass="21656">MKLRSTLFIVLLLTVLLPPASAFAHTGLDSSSPEKDEKVMQEVTQIEMLFKTKIEDLSNFTLKNGNDEKVPVGSITVKDKTMTGKLDTALPSGSYTVIWKIVGVDGHPITGEYSFSVEKSVIPEATPSENTEQPVQSDNSSATENNNSSANNQQPTSSEPIQEPAKVSSNQSPLMYVGLGVGLFVVVAAILFLINKRRTK</sequence>
<dbReference type="EMBL" id="BMHY01000004">
    <property type="protein sequence ID" value="GGG70543.1"/>
    <property type="molecule type" value="Genomic_DNA"/>
</dbReference>
<dbReference type="Gene3D" id="2.60.40.1220">
    <property type="match status" value="1"/>
</dbReference>
<evidence type="ECO:0000256" key="1">
    <source>
        <dbReference type="ARBA" id="ARBA00004196"/>
    </source>
</evidence>
<organism evidence="9 10">
    <name type="scientific">Paenibacillus radicis</name>
    <name type="common">ex Gao et al. 2016</name>
    <dbReference type="NCBI Taxonomy" id="1737354"/>
    <lineage>
        <taxon>Bacteria</taxon>
        <taxon>Bacillati</taxon>
        <taxon>Bacillota</taxon>
        <taxon>Bacilli</taxon>
        <taxon>Bacillales</taxon>
        <taxon>Paenibacillaceae</taxon>
        <taxon>Paenibacillus</taxon>
    </lineage>
</organism>
<dbReference type="GO" id="GO:0046688">
    <property type="term" value="P:response to copper ion"/>
    <property type="evidence" value="ECO:0007669"/>
    <property type="project" value="InterPro"/>
</dbReference>
<dbReference type="InterPro" id="IPR014756">
    <property type="entry name" value="Ig_E-set"/>
</dbReference>
<dbReference type="PANTHER" id="PTHR34820">
    <property type="entry name" value="INNER MEMBRANE PROTEIN YEBZ"/>
    <property type="match status" value="1"/>
</dbReference>
<evidence type="ECO:0000313" key="10">
    <source>
        <dbReference type="Proteomes" id="UP000600247"/>
    </source>
</evidence>
<keyword evidence="2" id="KW-0479">Metal-binding</keyword>
<evidence type="ECO:0000313" key="9">
    <source>
        <dbReference type="EMBL" id="GGG70543.1"/>
    </source>
</evidence>
<dbReference type="GO" id="GO:0006825">
    <property type="term" value="P:copper ion transport"/>
    <property type="evidence" value="ECO:0007669"/>
    <property type="project" value="InterPro"/>
</dbReference>
<protein>
    <submittedName>
        <fullName evidence="9">Copper resistance protein CopC</fullName>
    </submittedName>
</protein>
<feature type="signal peptide" evidence="7">
    <location>
        <begin position="1"/>
        <end position="24"/>
    </location>
</feature>
<feature type="chain" id="PRO_5038036420" evidence="7">
    <location>
        <begin position="25"/>
        <end position="200"/>
    </location>
</feature>
<dbReference type="PANTHER" id="PTHR34820:SF4">
    <property type="entry name" value="INNER MEMBRANE PROTEIN YEBZ"/>
    <property type="match status" value="1"/>
</dbReference>
<evidence type="ECO:0000256" key="6">
    <source>
        <dbReference type="SAM" id="Phobius"/>
    </source>
</evidence>